<dbReference type="InterPro" id="IPR045851">
    <property type="entry name" value="AMP-bd_C_sf"/>
</dbReference>
<feature type="domain" description="AMP-dependent synthetase/ligase" evidence="1">
    <location>
        <begin position="88"/>
        <end position="299"/>
    </location>
</feature>
<dbReference type="InterPro" id="IPR000873">
    <property type="entry name" value="AMP-dep_synth/lig_dom"/>
</dbReference>
<evidence type="ECO:0000259" key="1">
    <source>
        <dbReference type="Pfam" id="PF00501"/>
    </source>
</evidence>
<feature type="domain" description="AMP-dependent ligase C-terminal" evidence="2">
    <location>
        <begin position="349"/>
        <end position="439"/>
    </location>
</feature>
<dbReference type="EMBL" id="CP121694">
    <property type="protein sequence ID" value="WRO22140.1"/>
    <property type="molecule type" value="Genomic_DNA"/>
</dbReference>
<dbReference type="AlphaFoldDB" id="A0AAU0UPA4"/>
<dbReference type="PANTHER" id="PTHR43845">
    <property type="entry name" value="BLR5969 PROTEIN"/>
    <property type="match status" value="1"/>
</dbReference>
<evidence type="ECO:0000259" key="2">
    <source>
        <dbReference type="Pfam" id="PF14535"/>
    </source>
</evidence>
<dbReference type="Gene3D" id="3.30.300.30">
    <property type="match status" value="1"/>
</dbReference>
<dbReference type="KEGG" id="dbc:MFMK1_001965"/>
<dbReference type="RefSeq" id="WP_366921560.1">
    <property type="nucleotide sequence ID" value="NZ_CP121694.1"/>
</dbReference>
<dbReference type="Proteomes" id="UP001329915">
    <property type="component" value="Chromosome"/>
</dbReference>
<dbReference type="Pfam" id="PF14535">
    <property type="entry name" value="AMP-binding_C_2"/>
    <property type="match status" value="1"/>
</dbReference>
<protein>
    <submittedName>
        <fullName evidence="3">AMP-binding protein</fullName>
    </submittedName>
</protein>
<organism evidence="3 4">
    <name type="scientific">Metallumcola ferriviriculae</name>
    <dbReference type="NCBI Taxonomy" id="3039180"/>
    <lineage>
        <taxon>Bacteria</taxon>
        <taxon>Bacillati</taxon>
        <taxon>Bacillota</taxon>
        <taxon>Clostridia</taxon>
        <taxon>Neomoorellales</taxon>
        <taxon>Desulfitibacteraceae</taxon>
        <taxon>Metallumcola</taxon>
    </lineage>
</organism>
<reference evidence="3 4" key="1">
    <citation type="submission" date="2023-04" db="EMBL/GenBank/DDBJ databases">
        <authorList>
            <person name="Hsu D."/>
        </authorList>
    </citation>
    <scope>NUCLEOTIDE SEQUENCE [LARGE SCALE GENOMIC DNA]</scope>
    <source>
        <strain evidence="3 4">MK1</strain>
    </source>
</reference>
<dbReference type="InterPro" id="IPR042099">
    <property type="entry name" value="ANL_N_sf"/>
</dbReference>
<keyword evidence="4" id="KW-1185">Reference proteome</keyword>
<proteinExistence type="predicted"/>
<dbReference type="SUPFAM" id="SSF56801">
    <property type="entry name" value="Acetyl-CoA synthetase-like"/>
    <property type="match status" value="1"/>
</dbReference>
<sequence length="446" mass="50283">MSWKKYWDEELETMSPSKLEVLEEKKLRQQIEYCFATSSFYRDKMQLAGIKLEDIQCKQDLSKFPFTTKDEIRENQETESPYGGYLSSSPEKLKRVHGTSGTTGRFILTCFTQNDVRVAAECGARSLWTAGMRPDDTVFHVFNYSIYVGGLTDHLSAEYLGATVVPIGVGQSQAFISLAKDIQPTVITSTPSYPVYLAKKLRDEYGMEPKELGLKKGLFGGEPGAGIPATRKRLEEMWGFEARDANYGLGEVLAIFASECEAEDGLHFCGQGALIVELIDPDTADVKKIEAGAEGELVLTTLEREATPLIRYRTRDFVRVVTTEPCSCGRTSFRFKVIGRSDDMLWVRGVNVFPKAIEETVMKLRPQVTGEHQIILDREGAIDILPLKIEYAEHIELNHLDKLRKFIEDRFSDELRVTTKVELVPSGSLPTFEKKAKRIKKVFKGE</sequence>
<dbReference type="InterPro" id="IPR028154">
    <property type="entry name" value="AMP-dep_Lig_C"/>
</dbReference>
<dbReference type="Gene3D" id="3.40.50.12780">
    <property type="entry name" value="N-terminal domain of ligase-like"/>
    <property type="match status" value="1"/>
</dbReference>
<dbReference type="PANTHER" id="PTHR43845:SF1">
    <property type="entry name" value="BLR5969 PROTEIN"/>
    <property type="match status" value="1"/>
</dbReference>
<evidence type="ECO:0000313" key="4">
    <source>
        <dbReference type="Proteomes" id="UP001329915"/>
    </source>
</evidence>
<accession>A0AAU0UPA4</accession>
<gene>
    <name evidence="3" type="ORF">MFMK1_001965</name>
</gene>
<evidence type="ECO:0000313" key="3">
    <source>
        <dbReference type="EMBL" id="WRO22140.1"/>
    </source>
</evidence>
<name>A0AAU0UPA4_9FIRM</name>
<dbReference type="Pfam" id="PF00501">
    <property type="entry name" value="AMP-binding"/>
    <property type="match status" value="1"/>
</dbReference>